<feature type="domain" description="G5" evidence="4">
    <location>
        <begin position="304"/>
        <end position="384"/>
    </location>
</feature>
<dbReference type="PANTHER" id="PTHR35788:SF1">
    <property type="entry name" value="EXPORTED PROTEIN"/>
    <property type="match status" value="1"/>
</dbReference>
<dbReference type="OrthoDB" id="2691125at2"/>
<protein>
    <recommendedName>
        <fullName evidence="4">G5 domain-containing protein</fullName>
    </recommendedName>
</protein>
<proteinExistence type="predicted"/>
<feature type="compositionally biased region" description="Acidic residues" evidence="2">
    <location>
        <begin position="427"/>
        <end position="439"/>
    </location>
</feature>
<keyword evidence="3" id="KW-1133">Transmembrane helix</keyword>
<comment type="caution">
    <text evidence="5">The sequence shown here is derived from an EMBL/GenBank/DDBJ whole genome shotgun (WGS) entry which is preliminary data.</text>
</comment>
<sequence>MGNQQSIKIFLALMLSTAYIFSFSHFGALAYNTLFKNTDAFAAGTAIGHLDISEKTAAEAERLLEEEVEKWKAKTKITFSYKEKKAEADTALYEFYIEETLRTLKQGQKNLAAVDVDQEVLEEMIYRTSISLGTVEIDTKKLAADLLIGATMLDESGYTFHLENYIPEAVRKSETISKATVNAEGSLNEIKALLKKMGTVEIPAKAQFSFLRLVEEKDIQMHHSSALSIMGTAIYQAILPTNFSIIERYISNALPSYAKLGYEAKVDEKKQMDLVFSNLNDSAYSLQLSLKGNKLEAILKGQPFLNKYSIVKKDEQSFTPKTVKQYNARLESGETQVIESGKTGLLVKMVRKIFGESGELMKTEIISEDFYAPVHKVVVHSPVEPVQVTEQAETGAEEGEEEEQETPDSTTDENVPMPVPGAHSESEDGTEVDEEDNEGDEKGTEPQTSDNTGQGTDMPAGEEK</sequence>
<dbReference type="Proteomes" id="UP000262939">
    <property type="component" value="Unassembled WGS sequence"/>
</dbReference>
<evidence type="ECO:0000256" key="3">
    <source>
        <dbReference type="SAM" id="Phobius"/>
    </source>
</evidence>
<dbReference type="InterPro" id="IPR052913">
    <property type="entry name" value="Glycopeptide_resist_protein"/>
</dbReference>
<evidence type="ECO:0000256" key="2">
    <source>
        <dbReference type="SAM" id="MobiDB-lite"/>
    </source>
</evidence>
<organism evidence="5 6">
    <name type="scientific">Peribacillus glennii</name>
    <dbReference type="NCBI Taxonomy" id="2303991"/>
    <lineage>
        <taxon>Bacteria</taxon>
        <taxon>Bacillati</taxon>
        <taxon>Bacillota</taxon>
        <taxon>Bacilli</taxon>
        <taxon>Bacillales</taxon>
        <taxon>Bacillaceae</taxon>
        <taxon>Peribacillus</taxon>
    </lineage>
</organism>
<dbReference type="PANTHER" id="PTHR35788">
    <property type="entry name" value="EXPORTED PROTEIN-RELATED"/>
    <property type="match status" value="1"/>
</dbReference>
<dbReference type="PROSITE" id="PS51109">
    <property type="entry name" value="G5"/>
    <property type="match status" value="1"/>
</dbReference>
<feature type="transmembrane region" description="Helical" evidence="3">
    <location>
        <begin position="9"/>
        <end position="31"/>
    </location>
</feature>
<accession>A0A372LIS7</accession>
<dbReference type="Pfam" id="PF07501">
    <property type="entry name" value="G5"/>
    <property type="match status" value="1"/>
</dbReference>
<name>A0A372LIS7_9BACI</name>
<dbReference type="Gene3D" id="2.20.230.10">
    <property type="entry name" value="Resuscitation-promoting factor rpfb"/>
    <property type="match status" value="1"/>
</dbReference>
<keyword evidence="3" id="KW-0472">Membrane</keyword>
<evidence type="ECO:0000313" key="6">
    <source>
        <dbReference type="Proteomes" id="UP000262939"/>
    </source>
</evidence>
<dbReference type="AlphaFoldDB" id="A0A372LIS7"/>
<gene>
    <name evidence="5" type="ORF">D0466_08460</name>
</gene>
<feature type="compositionally biased region" description="Acidic residues" evidence="2">
    <location>
        <begin position="395"/>
        <end position="406"/>
    </location>
</feature>
<feature type="compositionally biased region" description="Polar residues" evidence="2">
    <location>
        <begin position="445"/>
        <end position="455"/>
    </location>
</feature>
<dbReference type="Pfam" id="PF04294">
    <property type="entry name" value="VanW"/>
    <property type="match status" value="1"/>
</dbReference>
<feature type="region of interest" description="Disordered" evidence="2">
    <location>
        <begin position="385"/>
        <end position="464"/>
    </location>
</feature>
<dbReference type="RefSeq" id="WP_117322054.1">
    <property type="nucleotide sequence ID" value="NZ_QVTD01000003.1"/>
</dbReference>
<dbReference type="SMART" id="SM01208">
    <property type="entry name" value="G5"/>
    <property type="match status" value="1"/>
</dbReference>
<feature type="compositionally biased region" description="Low complexity" evidence="2">
    <location>
        <begin position="385"/>
        <end position="394"/>
    </location>
</feature>
<dbReference type="InterPro" id="IPR007391">
    <property type="entry name" value="Vancomycin_resist_VanW"/>
</dbReference>
<evidence type="ECO:0000259" key="4">
    <source>
        <dbReference type="PROSITE" id="PS51109"/>
    </source>
</evidence>
<evidence type="ECO:0000256" key="1">
    <source>
        <dbReference type="ARBA" id="ARBA00022729"/>
    </source>
</evidence>
<keyword evidence="1" id="KW-0732">Signal</keyword>
<evidence type="ECO:0000313" key="5">
    <source>
        <dbReference type="EMBL" id="RFU65884.1"/>
    </source>
</evidence>
<dbReference type="InterPro" id="IPR011098">
    <property type="entry name" value="G5_dom"/>
</dbReference>
<keyword evidence="6" id="KW-1185">Reference proteome</keyword>
<reference evidence="5 6" key="1">
    <citation type="submission" date="2018-08" db="EMBL/GenBank/DDBJ databases">
        <title>Bacillus chawlae sp. nov., Bacillus glennii sp. nov., and Bacillus saganii sp. nov. Isolated from the Vehicle Assembly Building at Kennedy Space Center where the Viking Spacecraft were Assembled.</title>
        <authorList>
            <person name="Seuylemezian A."/>
            <person name="Vaishampayan P."/>
        </authorList>
    </citation>
    <scope>NUCLEOTIDE SEQUENCE [LARGE SCALE GENOMIC DNA]</scope>
    <source>
        <strain evidence="5 6">V44-8</strain>
    </source>
</reference>
<keyword evidence="3" id="KW-0812">Transmembrane</keyword>
<dbReference type="EMBL" id="QVTD01000003">
    <property type="protein sequence ID" value="RFU65884.1"/>
    <property type="molecule type" value="Genomic_DNA"/>
</dbReference>